<gene>
    <name evidence="1" type="ORF">HAX54_042238</name>
</gene>
<name>A0ABS8RNQ4_DATST</name>
<reference evidence="1 2" key="1">
    <citation type="journal article" date="2021" name="BMC Genomics">
        <title>Datura genome reveals duplications of psychoactive alkaloid biosynthetic genes and high mutation rate following tissue culture.</title>
        <authorList>
            <person name="Rajewski A."/>
            <person name="Carter-House D."/>
            <person name="Stajich J."/>
            <person name="Litt A."/>
        </authorList>
    </citation>
    <scope>NUCLEOTIDE SEQUENCE [LARGE SCALE GENOMIC DNA]</scope>
    <source>
        <strain evidence="1">AR-01</strain>
    </source>
</reference>
<feature type="non-terminal residue" evidence="1">
    <location>
        <position position="1"/>
    </location>
</feature>
<sequence>TTESRADKGKEVAVASKGFKRIRTGVALSSSSQKAPPYRRFGANAVEDYRLNWFNAQKEAKYAPENRIDE</sequence>
<keyword evidence="2" id="KW-1185">Reference proteome</keyword>
<protein>
    <submittedName>
        <fullName evidence="1">Uncharacterized protein</fullName>
    </submittedName>
</protein>
<accession>A0ABS8RNQ4</accession>
<dbReference type="Proteomes" id="UP000823775">
    <property type="component" value="Unassembled WGS sequence"/>
</dbReference>
<feature type="non-terminal residue" evidence="1">
    <location>
        <position position="70"/>
    </location>
</feature>
<comment type="caution">
    <text evidence="1">The sequence shown here is derived from an EMBL/GenBank/DDBJ whole genome shotgun (WGS) entry which is preliminary data.</text>
</comment>
<proteinExistence type="predicted"/>
<evidence type="ECO:0000313" key="1">
    <source>
        <dbReference type="EMBL" id="MCD7448441.1"/>
    </source>
</evidence>
<dbReference type="EMBL" id="JACEIK010000062">
    <property type="protein sequence ID" value="MCD7448441.1"/>
    <property type="molecule type" value="Genomic_DNA"/>
</dbReference>
<evidence type="ECO:0000313" key="2">
    <source>
        <dbReference type="Proteomes" id="UP000823775"/>
    </source>
</evidence>
<organism evidence="1 2">
    <name type="scientific">Datura stramonium</name>
    <name type="common">Jimsonweed</name>
    <name type="synonym">Common thornapple</name>
    <dbReference type="NCBI Taxonomy" id="4076"/>
    <lineage>
        <taxon>Eukaryota</taxon>
        <taxon>Viridiplantae</taxon>
        <taxon>Streptophyta</taxon>
        <taxon>Embryophyta</taxon>
        <taxon>Tracheophyta</taxon>
        <taxon>Spermatophyta</taxon>
        <taxon>Magnoliopsida</taxon>
        <taxon>eudicotyledons</taxon>
        <taxon>Gunneridae</taxon>
        <taxon>Pentapetalae</taxon>
        <taxon>asterids</taxon>
        <taxon>lamiids</taxon>
        <taxon>Solanales</taxon>
        <taxon>Solanaceae</taxon>
        <taxon>Solanoideae</taxon>
        <taxon>Datureae</taxon>
        <taxon>Datura</taxon>
    </lineage>
</organism>